<feature type="transmembrane region" description="Helical" evidence="1">
    <location>
        <begin position="6"/>
        <end position="25"/>
    </location>
</feature>
<dbReference type="Gene3D" id="3.40.190.10">
    <property type="entry name" value="Periplasmic binding protein-like II"/>
    <property type="match status" value="2"/>
</dbReference>
<dbReference type="PROSITE" id="PS50883">
    <property type="entry name" value="EAL"/>
    <property type="match status" value="1"/>
</dbReference>
<accession>A0A1H2X6P7</accession>
<dbReference type="SMART" id="SM00062">
    <property type="entry name" value="PBPb"/>
    <property type="match status" value="1"/>
</dbReference>
<dbReference type="SMART" id="SM00267">
    <property type="entry name" value="GGDEF"/>
    <property type="match status" value="1"/>
</dbReference>
<keyword evidence="1" id="KW-0472">Membrane</keyword>
<dbReference type="SUPFAM" id="SSF55073">
    <property type="entry name" value="Nucleotide cyclase"/>
    <property type="match status" value="1"/>
</dbReference>
<reference evidence="4 5" key="1">
    <citation type="submission" date="2016-10" db="EMBL/GenBank/DDBJ databases">
        <authorList>
            <person name="de Groot N.N."/>
        </authorList>
    </citation>
    <scope>NUCLEOTIDE SEQUENCE [LARGE SCALE GENOMIC DNA]</scope>
    <source>
        <strain evidence="4 5">DSM 23310</strain>
    </source>
</reference>
<dbReference type="InterPro" id="IPR001633">
    <property type="entry name" value="EAL_dom"/>
</dbReference>
<dbReference type="PANTHER" id="PTHR44757:SF2">
    <property type="entry name" value="BIOFILM ARCHITECTURE MAINTENANCE PROTEIN MBAA"/>
    <property type="match status" value="1"/>
</dbReference>
<protein>
    <submittedName>
        <fullName evidence="4">Diguanylate cyclase (GGDEF) domain-containing protein</fullName>
    </submittedName>
</protein>
<dbReference type="InterPro" id="IPR043128">
    <property type="entry name" value="Rev_trsase/Diguanyl_cyclase"/>
</dbReference>
<evidence type="ECO:0000259" key="2">
    <source>
        <dbReference type="PROSITE" id="PS50883"/>
    </source>
</evidence>
<keyword evidence="1" id="KW-1133">Transmembrane helix</keyword>
<feature type="domain" description="GGDEF" evidence="3">
    <location>
        <begin position="353"/>
        <end position="486"/>
    </location>
</feature>
<dbReference type="PROSITE" id="PS50887">
    <property type="entry name" value="GGDEF"/>
    <property type="match status" value="1"/>
</dbReference>
<feature type="domain" description="EAL" evidence="2">
    <location>
        <begin position="495"/>
        <end position="745"/>
    </location>
</feature>
<dbReference type="InterPro" id="IPR029787">
    <property type="entry name" value="Nucleotide_cyclase"/>
</dbReference>
<dbReference type="Pfam" id="PF00497">
    <property type="entry name" value="SBP_bac_3"/>
    <property type="match status" value="1"/>
</dbReference>
<dbReference type="RefSeq" id="WP_093752105.1">
    <property type="nucleotide sequence ID" value="NZ_BSYN01000007.1"/>
</dbReference>
<proteinExistence type="predicted"/>
<dbReference type="InterPro" id="IPR001638">
    <property type="entry name" value="Solute-binding_3/MltF_N"/>
</dbReference>
<keyword evidence="1" id="KW-0812">Transmembrane</keyword>
<dbReference type="Pfam" id="PF00563">
    <property type="entry name" value="EAL"/>
    <property type="match status" value="1"/>
</dbReference>
<dbReference type="CDD" id="cd13704">
    <property type="entry name" value="PBP2_HisK"/>
    <property type="match status" value="1"/>
</dbReference>
<organism evidence="4 5">
    <name type="scientific">Tepidimicrobium xylanilyticum</name>
    <dbReference type="NCBI Taxonomy" id="1123352"/>
    <lineage>
        <taxon>Bacteria</taxon>
        <taxon>Bacillati</taxon>
        <taxon>Bacillota</taxon>
        <taxon>Tissierellia</taxon>
        <taxon>Tissierellales</taxon>
        <taxon>Tepidimicrobiaceae</taxon>
        <taxon>Tepidimicrobium</taxon>
    </lineage>
</organism>
<keyword evidence="5" id="KW-1185">Reference proteome</keyword>
<evidence type="ECO:0000259" key="3">
    <source>
        <dbReference type="PROSITE" id="PS50887"/>
    </source>
</evidence>
<dbReference type="SMART" id="SM00052">
    <property type="entry name" value="EAL"/>
    <property type="match status" value="1"/>
</dbReference>
<feature type="transmembrane region" description="Helical" evidence="1">
    <location>
        <begin position="270"/>
        <end position="291"/>
    </location>
</feature>
<dbReference type="CDD" id="cd01949">
    <property type="entry name" value="GGDEF"/>
    <property type="match status" value="1"/>
</dbReference>
<dbReference type="SUPFAM" id="SSF53850">
    <property type="entry name" value="Periplasmic binding protein-like II"/>
    <property type="match status" value="1"/>
</dbReference>
<evidence type="ECO:0000313" key="5">
    <source>
        <dbReference type="Proteomes" id="UP000198828"/>
    </source>
</evidence>
<dbReference type="Pfam" id="PF00990">
    <property type="entry name" value="GGDEF"/>
    <property type="match status" value="1"/>
</dbReference>
<dbReference type="Gene3D" id="3.30.70.270">
    <property type="match status" value="1"/>
</dbReference>
<dbReference type="InterPro" id="IPR052155">
    <property type="entry name" value="Biofilm_reg_signaling"/>
</dbReference>
<dbReference type="Gene3D" id="3.20.20.450">
    <property type="entry name" value="EAL domain"/>
    <property type="match status" value="1"/>
</dbReference>
<dbReference type="NCBIfam" id="TIGR00254">
    <property type="entry name" value="GGDEF"/>
    <property type="match status" value="1"/>
</dbReference>
<name>A0A1H2X6P7_9FIRM</name>
<dbReference type="CDD" id="cd01948">
    <property type="entry name" value="EAL"/>
    <property type="match status" value="1"/>
</dbReference>
<sequence length="745" mass="85602">MKKKVLGVGILILFLILSVLIIGSFKSIDKPTDDEEKITLKVAGDYNLRPYEYVNEKGQFEGFNVDIMKAIEKAMNINIELIPMTWADAIEALENGEVDAIQGMSKTKERTNKYAFTQSTIINSHAIFVLRETKGVNGIEDLYGLRVAYQEKDVQEETIKEIPGIIPISRSSQTEAIEALLDGHADAFIGNRITAIYYLNSIKKTNEVKIVGEPLGETAYGPATMPSNRLAYRLLEEGLNKIKEDETYDKIYRKWFGNQLSDGYLIFRKIVKYVAIGGCVSGLVVLLLFVWNKKLKHEVSIRTSEIELANKELLVQQERIYKLAYYDPITDLPNKYYFIDELNETISQLNKEEKLAVLYLDLDRFKHINDNLGHNIGDELLRLLGTRLQKLIRKEDLIARSGGDEYLILLKNIKNTSQIDEVVSRIIKSFKEHISYKGYELYLTTSIGIAIYPEGGEDSNSLIKNSEIALYKAKEMGGNSYYIYNAEIGKREYDNLITLNQLRQAINNDEFILYYQPKFDIKTREIIGMEGLIRWQNPKRGLVFPDEFIPLAEETGLIYAIGEWTLREACRQNKEWIDKGYKPRRVCVNISARQFQHYNFLDMVSNILEETKLEPWYLGVEITETTAISDINYTIDVLNRLKKLGVSVIMDDFGTGYSNLGYLSEMNIDELKIDKSFVWSLENNEKYREISKTIILLAKQFNIRVTAEGIESEEQLNILRELGSDTGQGYYFSRPIPPEELEKML</sequence>
<evidence type="ECO:0000313" key="4">
    <source>
        <dbReference type="EMBL" id="SDW88465.1"/>
    </source>
</evidence>
<dbReference type="OrthoDB" id="9805474at2"/>
<dbReference type="InterPro" id="IPR000160">
    <property type="entry name" value="GGDEF_dom"/>
</dbReference>
<dbReference type="Proteomes" id="UP000198828">
    <property type="component" value="Unassembled WGS sequence"/>
</dbReference>
<dbReference type="AlphaFoldDB" id="A0A1H2X6P7"/>
<dbReference type="PANTHER" id="PTHR44757">
    <property type="entry name" value="DIGUANYLATE CYCLASE DGCP"/>
    <property type="match status" value="1"/>
</dbReference>
<dbReference type="InterPro" id="IPR035919">
    <property type="entry name" value="EAL_sf"/>
</dbReference>
<evidence type="ECO:0000256" key="1">
    <source>
        <dbReference type="SAM" id="Phobius"/>
    </source>
</evidence>
<dbReference type="EMBL" id="FNNG01000005">
    <property type="protein sequence ID" value="SDW88465.1"/>
    <property type="molecule type" value="Genomic_DNA"/>
</dbReference>
<gene>
    <name evidence="4" type="ORF">SAMN05660923_01357</name>
</gene>
<dbReference type="SUPFAM" id="SSF141868">
    <property type="entry name" value="EAL domain-like"/>
    <property type="match status" value="1"/>
</dbReference>